<organism evidence="2 3">
    <name type="scientific">Paraburkholderia strydomiana</name>
    <dbReference type="NCBI Taxonomy" id="1245417"/>
    <lineage>
        <taxon>Bacteria</taxon>
        <taxon>Pseudomonadati</taxon>
        <taxon>Pseudomonadota</taxon>
        <taxon>Betaproteobacteria</taxon>
        <taxon>Burkholderiales</taxon>
        <taxon>Burkholderiaceae</taxon>
        <taxon>Paraburkholderia</taxon>
    </lineage>
</organism>
<dbReference type="InterPro" id="IPR025673">
    <property type="entry name" value="PCYCGC"/>
</dbReference>
<keyword evidence="1" id="KW-1133">Transmembrane helix</keyword>
<gene>
    <name evidence="2" type="ORF">PQR00_07040</name>
</gene>
<evidence type="ECO:0000313" key="3">
    <source>
        <dbReference type="Proteomes" id="UP001629288"/>
    </source>
</evidence>
<keyword evidence="3" id="KW-1185">Reference proteome</keyword>
<dbReference type="EMBL" id="JAQQDH010000001">
    <property type="protein sequence ID" value="MFM0443338.1"/>
    <property type="molecule type" value="Genomic_DNA"/>
</dbReference>
<evidence type="ECO:0000313" key="2">
    <source>
        <dbReference type="EMBL" id="MFM0443338.1"/>
    </source>
</evidence>
<dbReference type="Proteomes" id="UP001629288">
    <property type="component" value="Unassembled WGS sequence"/>
</dbReference>
<feature type="transmembrane region" description="Helical" evidence="1">
    <location>
        <begin position="21"/>
        <end position="46"/>
    </location>
</feature>
<keyword evidence="1" id="KW-0472">Membrane</keyword>
<accession>A0ABW9BVR4</accession>
<keyword evidence="1" id="KW-0812">Transmembrane</keyword>
<name>A0ABW9BVR4_9BURK</name>
<proteinExistence type="predicted"/>
<reference evidence="2 3" key="1">
    <citation type="journal article" date="2024" name="Chem. Sci.">
        <title>Discovery of megapolipeptins by genome mining of a Burkholderiales bacteria collection.</title>
        <authorList>
            <person name="Paulo B.S."/>
            <person name="Recchia M.J.J."/>
            <person name="Lee S."/>
            <person name="Fergusson C.H."/>
            <person name="Romanowski S.B."/>
            <person name="Hernandez A."/>
            <person name="Krull N."/>
            <person name="Liu D.Y."/>
            <person name="Cavanagh H."/>
            <person name="Bos A."/>
            <person name="Gray C.A."/>
            <person name="Murphy B.T."/>
            <person name="Linington R.G."/>
            <person name="Eustaquio A.S."/>
        </authorList>
    </citation>
    <scope>NUCLEOTIDE SEQUENCE [LARGE SCALE GENOMIC DNA]</scope>
    <source>
        <strain evidence="2 3">RL17-379-BIB-C</strain>
    </source>
</reference>
<protein>
    <submittedName>
        <fullName evidence="2">PCYCGC motif-containing lipoprotein</fullName>
    </submittedName>
</protein>
<keyword evidence="2" id="KW-0449">Lipoprotein</keyword>
<dbReference type="Pfam" id="PF13798">
    <property type="entry name" value="PCYCGC"/>
    <property type="match status" value="1"/>
</dbReference>
<comment type="caution">
    <text evidence="2">The sequence shown here is derived from an EMBL/GenBank/DDBJ whole genome shotgun (WGS) entry which is preliminary data.</text>
</comment>
<dbReference type="RefSeq" id="WP_408127020.1">
    <property type="nucleotide sequence ID" value="NZ_JAQQDH010000001.1"/>
</dbReference>
<evidence type="ECO:0000256" key="1">
    <source>
        <dbReference type="SAM" id="Phobius"/>
    </source>
</evidence>
<sequence>MKNQILKEKERAPRSAVVIAARWRLAVMLVVLILAIPAAAVLGPFLARHQVLSPENGKSGLQEQVHSEAAWHVGMLRPDGLRINPSGRSDASRVLNPNQFAHKDVRHSYWVATQIPATLNKLYCWCGCENRGVHRSNLQCFEDQMAVTCAVCQGTAEIAWKMTQTGVRDAGKIQAAVDAKWAPNG</sequence>